<evidence type="ECO:0000256" key="2">
    <source>
        <dbReference type="SAM" id="SignalP"/>
    </source>
</evidence>
<dbReference type="EMBL" id="BONF01000030">
    <property type="protein sequence ID" value="GIF83657.1"/>
    <property type="molecule type" value="Genomic_DNA"/>
</dbReference>
<comment type="caution">
    <text evidence="3">The sequence shown here is derived from an EMBL/GenBank/DDBJ whole genome shotgun (WGS) entry which is preliminary data.</text>
</comment>
<evidence type="ECO:0000256" key="1">
    <source>
        <dbReference type="SAM" id="MobiDB-lite"/>
    </source>
</evidence>
<sequence length="353" mass="37024">MRLRFQRGLAGLAVVAAMTVVPVTPAHADDAPVARLTFSGDDHIARYSAYAFTSTTAGINMGVHLNDNGGRISVSVYGPSEVWHSPQSGVTTDNFDLILAAPSGEQLAAGTYQDAYRWGIGTGNPTMQFSGNGRGCSALIGSFTIHQLTVVDGAVKKLDATFEQHCEMRTEAVRGRLLVGVDMPPLTAERPVPEVSESVALQNWLPTRSVLKMRAPQRRAVVTGTVTCSGGGTFTYRGAIVQDSSASGTYSGTGPCTGSPEPWTAHVVSTSGVPFRSGSASVTIEVFATTDAYYLLGGADRFLDMQYWATIGQPQALTAGPAASQDGPAPAGARPAGATTGSHLLVRKPIRRH</sequence>
<accession>A0A8J3JEU6</accession>
<feature type="signal peptide" evidence="2">
    <location>
        <begin position="1"/>
        <end position="28"/>
    </location>
</feature>
<feature type="region of interest" description="Disordered" evidence="1">
    <location>
        <begin position="318"/>
        <end position="353"/>
    </location>
</feature>
<dbReference type="RefSeq" id="WP_203750808.1">
    <property type="nucleotide sequence ID" value="NZ_BONF01000030.1"/>
</dbReference>
<reference evidence="3 4" key="1">
    <citation type="submission" date="2021-01" db="EMBL/GenBank/DDBJ databases">
        <title>Whole genome shotgun sequence of Catellatospora bangladeshensis NBRC 107357.</title>
        <authorList>
            <person name="Komaki H."/>
            <person name="Tamura T."/>
        </authorList>
    </citation>
    <scope>NUCLEOTIDE SEQUENCE [LARGE SCALE GENOMIC DNA]</scope>
    <source>
        <strain evidence="3 4">NBRC 107357</strain>
    </source>
</reference>
<evidence type="ECO:0000313" key="3">
    <source>
        <dbReference type="EMBL" id="GIF83657.1"/>
    </source>
</evidence>
<dbReference type="AlphaFoldDB" id="A0A8J3JEU6"/>
<gene>
    <name evidence="3" type="ORF">Cba03nite_50060</name>
</gene>
<protein>
    <submittedName>
        <fullName evidence="3">Uncharacterized protein</fullName>
    </submittedName>
</protein>
<proteinExistence type="predicted"/>
<keyword evidence="4" id="KW-1185">Reference proteome</keyword>
<evidence type="ECO:0000313" key="4">
    <source>
        <dbReference type="Proteomes" id="UP000601223"/>
    </source>
</evidence>
<feature type="compositionally biased region" description="Low complexity" evidence="1">
    <location>
        <begin position="327"/>
        <end position="338"/>
    </location>
</feature>
<dbReference type="Proteomes" id="UP000601223">
    <property type="component" value="Unassembled WGS sequence"/>
</dbReference>
<organism evidence="3 4">
    <name type="scientific">Catellatospora bangladeshensis</name>
    <dbReference type="NCBI Taxonomy" id="310355"/>
    <lineage>
        <taxon>Bacteria</taxon>
        <taxon>Bacillati</taxon>
        <taxon>Actinomycetota</taxon>
        <taxon>Actinomycetes</taxon>
        <taxon>Micromonosporales</taxon>
        <taxon>Micromonosporaceae</taxon>
        <taxon>Catellatospora</taxon>
    </lineage>
</organism>
<feature type="chain" id="PRO_5035214508" evidence="2">
    <location>
        <begin position="29"/>
        <end position="353"/>
    </location>
</feature>
<name>A0A8J3JEU6_9ACTN</name>
<keyword evidence="2" id="KW-0732">Signal</keyword>